<keyword evidence="1" id="KW-0812">Transmembrane</keyword>
<name>A0A563EFS0_9PSEU</name>
<dbReference type="Proteomes" id="UP000316639">
    <property type="component" value="Unassembled WGS sequence"/>
</dbReference>
<reference evidence="2 3" key="1">
    <citation type="submission" date="2019-07" db="EMBL/GenBank/DDBJ databases">
        <title>Lentzea xizangensis sp. nov., isolated from Qinghai-Tibetan Plateau Soils.</title>
        <authorList>
            <person name="Huang J."/>
        </authorList>
    </citation>
    <scope>NUCLEOTIDE SEQUENCE [LARGE SCALE GENOMIC DNA]</scope>
    <source>
        <strain evidence="2 3">FXJ1.1311</strain>
    </source>
</reference>
<feature type="transmembrane region" description="Helical" evidence="1">
    <location>
        <begin position="102"/>
        <end position="118"/>
    </location>
</feature>
<feature type="transmembrane region" description="Helical" evidence="1">
    <location>
        <begin position="224"/>
        <end position="243"/>
    </location>
</feature>
<gene>
    <name evidence="2" type="ORF">FKR81_40625</name>
</gene>
<protein>
    <submittedName>
        <fullName evidence="2">DMT family transporter</fullName>
    </submittedName>
</protein>
<feature type="transmembrane region" description="Helical" evidence="1">
    <location>
        <begin position="165"/>
        <end position="183"/>
    </location>
</feature>
<accession>A0A563EFS0</accession>
<feature type="transmembrane region" description="Helical" evidence="1">
    <location>
        <begin position="189"/>
        <end position="212"/>
    </location>
</feature>
<keyword evidence="1" id="KW-0472">Membrane</keyword>
<feature type="transmembrane region" description="Helical" evidence="1">
    <location>
        <begin position="280"/>
        <end position="298"/>
    </location>
</feature>
<evidence type="ECO:0000256" key="1">
    <source>
        <dbReference type="SAM" id="Phobius"/>
    </source>
</evidence>
<dbReference type="Pfam" id="PF04657">
    <property type="entry name" value="DMT_YdcZ"/>
    <property type="match status" value="3"/>
</dbReference>
<dbReference type="InterPro" id="IPR006750">
    <property type="entry name" value="YdcZ"/>
</dbReference>
<dbReference type="RefSeq" id="WP_146360538.1">
    <property type="nucleotide sequence ID" value="NZ_VOBR01000047.1"/>
</dbReference>
<sequence length="332" mass="33759">MKALGCFLAALGGVAVAVQGRLIGELGRVLQDGFLAALISFVGGLLLLLLAVPTTRPGRRGIAKLYAALRNPSVHIARSGGTRGEAPFVPAKGRNAGGTRRLRWWQCIGGTCGAFLVASQGLTVATIGVAVFTVAVVTGQLVSSLLVDRAGLGPGVPKPLTGPRVAGALIAVVAVMIAVSHEFDQPSRLWFAVLPLIAGGLLGWQQAVNGLVREASGNAGVTTLLNFTTGTLALLVVSSVDVTARGLPDALPREWWLYLGGALGIAGVGGAIWSVRFIGVLMVGLCSVCGQLAGAVALDAVRGQLATSTLVGGALTLVSVVVAVLPSGRMRR</sequence>
<dbReference type="OrthoDB" id="6463253at2"/>
<dbReference type="EMBL" id="VOBR01000047">
    <property type="protein sequence ID" value="TWP44907.1"/>
    <property type="molecule type" value="Genomic_DNA"/>
</dbReference>
<keyword evidence="1" id="KW-1133">Transmembrane helix</keyword>
<feature type="transmembrane region" description="Helical" evidence="1">
    <location>
        <begin position="304"/>
        <end position="325"/>
    </location>
</feature>
<evidence type="ECO:0000313" key="2">
    <source>
        <dbReference type="EMBL" id="TWP44907.1"/>
    </source>
</evidence>
<dbReference type="GO" id="GO:0005886">
    <property type="term" value="C:plasma membrane"/>
    <property type="evidence" value="ECO:0007669"/>
    <property type="project" value="TreeGrafter"/>
</dbReference>
<keyword evidence="3" id="KW-1185">Reference proteome</keyword>
<evidence type="ECO:0000313" key="3">
    <source>
        <dbReference type="Proteomes" id="UP000316639"/>
    </source>
</evidence>
<feature type="transmembrane region" description="Helical" evidence="1">
    <location>
        <begin position="33"/>
        <end position="52"/>
    </location>
</feature>
<dbReference type="PANTHER" id="PTHR34821">
    <property type="entry name" value="INNER MEMBRANE PROTEIN YDCZ"/>
    <property type="match status" value="1"/>
</dbReference>
<proteinExistence type="predicted"/>
<organism evidence="2 3">
    <name type="scientific">Lentzea tibetensis</name>
    <dbReference type="NCBI Taxonomy" id="2591470"/>
    <lineage>
        <taxon>Bacteria</taxon>
        <taxon>Bacillati</taxon>
        <taxon>Actinomycetota</taxon>
        <taxon>Actinomycetes</taxon>
        <taxon>Pseudonocardiales</taxon>
        <taxon>Pseudonocardiaceae</taxon>
        <taxon>Lentzea</taxon>
    </lineage>
</organism>
<dbReference type="AlphaFoldDB" id="A0A563EFS0"/>
<feature type="transmembrane region" description="Helical" evidence="1">
    <location>
        <begin position="255"/>
        <end position="273"/>
    </location>
</feature>
<comment type="caution">
    <text evidence="2">The sequence shown here is derived from an EMBL/GenBank/DDBJ whole genome shotgun (WGS) entry which is preliminary data.</text>
</comment>
<feature type="transmembrane region" description="Helical" evidence="1">
    <location>
        <begin position="124"/>
        <end position="145"/>
    </location>
</feature>
<dbReference type="PANTHER" id="PTHR34821:SF2">
    <property type="entry name" value="INNER MEMBRANE PROTEIN YDCZ"/>
    <property type="match status" value="1"/>
</dbReference>